<dbReference type="PROSITE" id="PS50240">
    <property type="entry name" value="TRYPSIN_DOM"/>
    <property type="match status" value="1"/>
</dbReference>
<feature type="compositionally biased region" description="Polar residues" evidence="1">
    <location>
        <begin position="15"/>
        <end position="30"/>
    </location>
</feature>
<proteinExistence type="predicted"/>
<dbReference type="InterPro" id="IPR001254">
    <property type="entry name" value="Trypsin_dom"/>
</dbReference>
<name>A0A9Q0M447_BLOTA</name>
<dbReference type="SMART" id="SM00020">
    <property type="entry name" value="Tryp_SPc"/>
    <property type="match status" value="1"/>
</dbReference>
<dbReference type="PANTHER" id="PTHR24260">
    <property type="match status" value="1"/>
</dbReference>
<comment type="caution">
    <text evidence="3">The sequence shown here is derived from an EMBL/GenBank/DDBJ whole genome shotgun (WGS) entry which is preliminary data.</text>
</comment>
<protein>
    <recommendedName>
        <fullName evidence="2">Peptidase S1 domain-containing protein</fullName>
    </recommendedName>
</protein>
<evidence type="ECO:0000313" key="4">
    <source>
        <dbReference type="Proteomes" id="UP001142055"/>
    </source>
</evidence>
<dbReference type="InterPro" id="IPR033116">
    <property type="entry name" value="TRYPSIN_SER"/>
</dbReference>
<dbReference type="Pfam" id="PF00089">
    <property type="entry name" value="Trypsin"/>
    <property type="match status" value="1"/>
</dbReference>
<dbReference type="InterPro" id="IPR051333">
    <property type="entry name" value="CLIP_Serine_Protease"/>
</dbReference>
<evidence type="ECO:0000313" key="3">
    <source>
        <dbReference type="EMBL" id="KAJ6217070.1"/>
    </source>
</evidence>
<reference evidence="3" key="1">
    <citation type="submission" date="2022-12" db="EMBL/GenBank/DDBJ databases">
        <title>Genome assemblies of Blomia tropicalis.</title>
        <authorList>
            <person name="Cui Y."/>
        </authorList>
    </citation>
    <scope>NUCLEOTIDE SEQUENCE</scope>
    <source>
        <tissue evidence="3">Adult mites</tissue>
    </source>
</reference>
<dbReference type="PANTHER" id="PTHR24260:SF132">
    <property type="entry name" value="PEPTIDASE S1 DOMAIN-CONTAINING PROTEIN"/>
    <property type="match status" value="1"/>
</dbReference>
<dbReference type="Proteomes" id="UP001142055">
    <property type="component" value="Chromosome 3"/>
</dbReference>
<dbReference type="GO" id="GO:0006508">
    <property type="term" value="P:proteolysis"/>
    <property type="evidence" value="ECO:0007669"/>
    <property type="project" value="InterPro"/>
</dbReference>
<feature type="region of interest" description="Disordered" evidence="1">
    <location>
        <begin position="1"/>
        <end position="30"/>
    </location>
</feature>
<evidence type="ECO:0000259" key="2">
    <source>
        <dbReference type="PROSITE" id="PS50240"/>
    </source>
</evidence>
<dbReference type="PROSITE" id="PS00135">
    <property type="entry name" value="TRYPSIN_SER"/>
    <property type="match status" value="1"/>
</dbReference>
<keyword evidence="4" id="KW-1185">Reference proteome</keyword>
<dbReference type="SUPFAM" id="SSF50494">
    <property type="entry name" value="Trypsin-like serine proteases"/>
    <property type="match status" value="1"/>
</dbReference>
<dbReference type="AlphaFoldDB" id="A0A9Q0M447"/>
<dbReference type="GO" id="GO:0004252">
    <property type="term" value="F:serine-type endopeptidase activity"/>
    <property type="evidence" value="ECO:0007669"/>
    <property type="project" value="InterPro"/>
</dbReference>
<feature type="compositionally biased region" description="Basic residues" evidence="1">
    <location>
        <begin position="1"/>
        <end position="14"/>
    </location>
</feature>
<organism evidence="3 4">
    <name type="scientific">Blomia tropicalis</name>
    <name type="common">Mite</name>
    <dbReference type="NCBI Taxonomy" id="40697"/>
    <lineage>
        <taxon>Eukaryota</taxon>
        <taxon>Metazoa</taxon>
        <taxon>Ecdysozoa</taxon>
        <taxon>Arthropoda</taxon>
        <taxon>Chelicerata</taxon>
        <taxon>Arachnida</taxon>
        <taxon>Acari</taxon>
        <taxon>Acariformes</taxon>
        <taxon>Sarcoptiformes</taxon>
        <taxon>Astigmata</taxon>
        <taxon>Glycyphagoidea</taxon>
        <taxon>Echimyopodidae</taxon>
        <taxon>Blomia</taxon>
    </lineage>
</organism>
<dbReference type="InterPro" id="IPR043504">
    <property type="entry name" value="Peptidase_S1_PA_chymotrypsin"/>
</dbReference>
<dbReference type="InterPro" id="IPR009003">
    <property type="entry name" value="Peptidase_S1_PA"/>
</dbReference>
<accession>A0A9Q0M447</accession>
<sequence length="344" mass="37775">MARRKRAIKTKQNKVSKVSTEVSNPSTSSTIESNCLPIVETDVSNPSTSSTIESNCLSIVASDSIPTSCTSYTDSRLVSRQFHINTKMKKNSSIKIDEDQDYRRRKQLAINVANSMNMDMVRNDLPSTSHVTITTTTNVIPDVTNQIEACDHVPNATNIPIDQLIDYQIKSCTTDSSIDSLLTLINGIGKIKVVNVEVFPENIRVRGRYTYNDIAVLTLKNPIQPNNDVQYAVLHTRNIIGRYDVIAYGWGVPQIGGPRSEKLADDTPDTSILDLKIICAKALNRSTSPGDSGGPLTLPNGNLVGIISCTVLQALTNIPACFVRIYSYLNFIRTAMQSAETFVS</sequence>
<dbReference type="Gene3D" id="2.40.10.10">
    <property type="entry name" value="Trypsin-like serine proteases"/>
    <property type="match status" value="2"/>
</dbReference>
<feature type="domain" description="Peptidase S1" evidence="2">
    <location>
        <begin position="211"/>
        <end position="337"/>
    </location>
</feature>
<evidence type="ECO:0000256" key="1">
    <source>
        <dbReference type="SAM" id="MobiDB-lite"/>
    </source>
</evidence>
<gene>
    <name evidence="3" type="ORF">RDWZM_008227</name>
</gene>
<dbReference type="EMBL" id="JAPWDV010000003">
    <property type="protein sequence ID" value="KAJ6217070.1"/>
    <property type="molecule type" value="Genomic_DNA"/>
</dbReference>